<dbReference type="Gene3D" id="1.10.274.110">
    <property type="match status" value="1"/>
</dbReference>
<proteinExistence type="predicted"/>
<comment type="caution">
    <text evidence="2">The sequence shown here is derived from an EMBL/GenBank/DDBJ whole genome shotgun (WGS) entry which is preliminary data.</text>
</comment>
<protein>
    <recommendedName>
        <fullName evidence="4">Antitermination protein</fullName>
    </recommendedName>
</protein>
<dbReference type="NCBIfam" id="TIGR02642">
    <property type="entry name" value="phage_xxxx"/>
    <property type="match status" value="1"/>
</dbReference>
<evidence type="ECO:0000256" key="1">
    <source>
        <dbReference type="SAM" id="Coils"/>
    </source>
</evidence>
<evidence type="ECO:0000313" key="3">
    <source>
        <dbReference type="Proteomes" id="UP000075346"/>
    </source>
</evidence>
<dbReference type="EMBL" id="LOBR01000032">
    <property type="protein sequence ID" value="KYN88887.1"/>
    <property type="molecule type" value="Genomic_DNA"/>
</dbReference>
<sequence>MGKKLEMLTILSSARTMQWEERTLKNGPTKEQLLGAIGLAQRDNPIGTAILSAKYMQCVYSIQKLHDYIKEQPLPLLLTPAQKQHASYLVVADALNLPIDVMQKRIAGAWKRYSMRGERARKTIDSLKKAMKSMEKAILLKHSAQEIAHLEKQIESHKQRIETEERLLHEYASKKAAESCKCPRCRSTGIIQKTQRQCDTCSGVGEFRTTDDDLLKSLLAIDANGARALKERWPNALCSLKELKDKLRRHELDAVSDIEKRLSAEFEYENPGY</sequence>
<organism evidence="2 3">
    <name type="scientific">Vibrio cidicii</name>
    <dbReference type="NCBI Taxonomy" id="1763883"/>
    <lineage>
        <taxon>Bacteria</taxon>
        <taxon>Pseudomonadati</taxon>
        <taxon>Pseudomonadota</taxon>
        <taxon>Gammaproteobacteria</taxon>
        <taxon>Vibrionales</taxon>
        <taxon>Vibrionaceae</taxon>
        <taxon>Vibrio</taxon>
    </lineage>
</organism>
<accession>A0A151KYN8</accession>
<gene>
    <name evidence="2" type="ORF">ATY37_14870</name>
</gene>
<feature type="coiled-coil region" evidence="1">
    <location>
        <begin position="117"/>
        <end position="174"/>
    </location>
</feature>
<dbReference type="Proteomes" id="UP000075346">
    <property type="component" value="Unassembled WGS sequence"/>
</dbReference>
<evidence type="ECO:0008006" key="4">
    <source>
        <dbReference type="Google" id="ProtNLM"/>
    </source>
</evidence>
<dbReference type="InterPro" id="IPR038500">
    <property type="entry name" value="Antitermination_sf"/>
</dbReference>
<evidence type="ECO:0000313" key="2">
    <source>
        <dbReference type="EMBL" id="KYN88887.1"/>
    </source>
</evidence>
<dbReference type="AlphaFoldDB" id="A0A151KYN8"/>
<keyword evidence="1" id="KW-0175">Coiled coil</keyword>
<name>A0A151KYN8_9VIBR</name>
<dbReference type="InterPro" id="IPR013464">
    <property type="entry name" value="CHP02642"/>
</dbReference>
<reference evidence="3" key="1">
    <citation type="submission" date="2015-12" db="EMBL/GenBank/DDBJ databases">
        <authorList>
            <person name="Shamseldin A."/>
            <person name="Moawad H."/>
            <person name="Abd El-Rahim W.M."/>
            <person name="Sadowsky M.J."/>
        </authorList>
    </citation>
    <scope>NUCLEOTIDE SEQUENCE [LARGE SCALE GENOMIC DNA]</scope>
    <source>
        <strain evidence="3">2538-88</strain>
    </source>
</reference>
<dbReference type="RefSeq" id="WP_061896930.1">
    <property type="nucleotide sequence ID" value="NZ_LOBR01000032.1"/>
</dbReference>